<dbReference type="VEuPathDB" id="PlasmoDB:PmUG01_13054300"/>
<sequence length="168" mass="19902">MKVLGKGEPITKFETFVVIKKELENAKNIDKLLCNKLTERDEEIFQDMYEKNFIKLLSDKILYNSVQKYIVDTNPHLISKQLHNKDYDQLTEMIENISNNIVNFFKQIDIYNFDKEEKIQMIDINCKNFVDLYVIMNYGDKKCDENNIEPVLSLLKSVHITNLVQNEQ</sequence>
<dbReference type="SUPFAM" id="SSF47819">
    <property type="entry name" value="HRDC-like"/>
    <property type="match status" value="1"/>
</dbReference>
<dbReference type="GO" id="GO:0000428">
    <property type="term" value="C:DNA-directed RNA polymerase complex"/>
    <property type="evidence" value="ECO:0007669"/>
    <property type="project" value="UniProtKB-KW"/>
</dbReference>
<evidence type="ECO:0000313" key="2">
    <source>
        <dbReference type="Proteomes" id="UP000219799"/>
    </source>
</evidence>
<proteinExistence type="predicted"/>
<gene>
    <name evidence="1" type="primary">RPB4</name>
    <name evidence="1" type="ORF">PMLGA01_130048300</name>
</gene>
<name>A0A1C3KFX9_PLAMA</name>
<dbReference type="GO" id="GO:0006352">
    <property type="term" value="P:DNA-templated transcription initiation"/>
    <property type="evidence" value="ECO:0007669"/>
    <property type="project" value="InterPro"/>
</dbReference>
<dbReference type="GO" id="GO:0000166">
    <property type="term" value="F:nucleotide binding"/>
    <property type="evidence" value="ECO:0007669"/>
    <property type="project" value="InterPro"/>
</dbReference>
<organism evidence="1 2">
    <name type="scientific">Plasmodium malariae</name>
    <dbReference type="NCBI Taxonomy" id="5858"/>
    <lineage>
        <taxon>Eukaryota</taxon>
        <taxon>Sar</taxon>
        <taxon>Alveolata</taxon>
        <taxon>Apicomplexa</taxon>
        <taxon>Aconoidasida</taxon>
        <taxon>Haemosporida</taxon>
        <taxon>Plasmodiidae</taxon>
        <taxon>Plasmodium</taxon>
        <taxon>Plasmodium (Plasmodium)</taxon>
    </lineage>
</organism>
<dbReference type="InterPro" id="IPR005574">
    <property type="entry name" value="Rpb4/RPC9"/>
</dbReference>
<dbReference type="InterPro" id="IPR010997">
    <property type="entry name" value="HRDC-like_sf"/>
</dbReference>
<keyword evidence="1" id="KW-0804">Transcription</keyword>
<dbReference type="EMBL" id="LT594501">
    <property type="protein sequence ID" value="SBT72564.1"/>
    <property type="molecule type" value="Genomic_DNA"/>
</dbReference>
<protein>
    <submittedName>
        <fullName evidence="1">DNA-directed RNA polymerase II subunit RPB4, putative</fullName>
    </submittedName>
</protein>
<evidence type="ECO:0000313" key="1">
    <source>
        <dbReference type="EMBL" id="SBT72564.1"/>
    </source>
</evidence>
<dbReference type="Pfam" id="PF03874">
    <property type="entry name" value="RNA_pol_Rpb4"/>
    <property type="match status" value="1"/>
</dbReference>
<reference evidence="1 2" key="1">
    <citation type="submission" date="2016-06" db="EMBL/GenBank/DDBJ databases">
        <authorList>
            <consortium name="Pathogen Informatics"/>
        </authorList>
    </citation>
    <scope>NUCLEOTIDE SEQUENCE [LARGE SCALE GENOMIC DNA]</scope>
    <source>
        <strain evidence="1">PmlGA01</strain>
    </source>
</reference>
<keyword evidence="1" id="KW-0240">DNA-directed RNA polymerase</keyword>
<accession>A0A1C3KFX9</accession>
<dbReference type="Proteomes" id="UP000219799">
    <property type="component" value="Chromosome 13"/>
</dbReference>
<dbReference type="AlphaFoldDB" id="A0A1C3KFX9"/>